<gene>
    <name evidence="1" type="ORF">M9H77_15105</name>
</gene>
<reference evidence="2" key="1">
    <citation type="journal article" date="2023" name="Nat. Plants">
        <title>Single-cell RNA sequencing provides a high-resolution roadmap for understanding the multicellular compartmentation of specialized metabolism.</title>
        <authorList>
            <person name="Sun S."/>
            <person name="Shen X."/>
            <person name="Li Y."/>
            <person name="Li Y."/>
            <person name="Wang S."/>
            <person name="Li R."/>
            <person name="Zhang H."/>
            <person name="Shen G."/>
            <person name="Guo B."/>
            <person name="Wei J."/>
            <person name="Xu J."/>
            <person name="St-Pierre B."/>
            <person name="Chen S."/>
            <person name="Sun C."/>
        </authorList>
    </citation>
    <scope>NUCLEOTIDE SEQUENCE [LARGE SCALE GENOMIC DNA]</scope>
</reference>
<evidence type="ECO:0000313" key="2">
    <source>
        <dbReference type="Proteomes" id="UP001060085"/>
    </source>
</evidence>
<comment type="caution">
    <text evidence="1">The sequence shown here is derived from an EMBL/GenBank/DDBJ whole genome shotgun (WGS) entry which is preliminary data.</text>
</comment>
<sequence length="423" mass="48504">MECSDDEGDAPVPKMVSDYSFLDDDNDPVSFSELPFIWDDGQRLEGSRKEIDMDGTTDNGLQKIFEQVVAWKFDNSSAKPEIFVLSKKNNWIKLLKPRKFFENTIRTILITVHSLHFLKNKPESSEKAFWDHLAKVFSLYEPRPSENDLVDHMNLIGEAVKRDKILAASKILVTFLQGKPQKKKLRDEEPTTKTMSSFIVDDVTDEKGEDGSDDEEDEFFESISDTYPKLWYSGAILIDFMYSCEGKCMRSFHATEEAGSEAQCESLGFSDEQLRALEDQTFECKNCQYKQHQCFICGELGSSDKLAGAKVFQCVNGTCGYFYHPHCVAKALQFKYGDETKDLQSKIAAGEAFMCPFHTCRVCREPEDKKNLQMQFAMCRRCPTAYHRKCLPRGIAFEADEDKNIQQRAWEGLMPNRILIYCL</sequence>
<organism evidence="1 2">
    <name type="scientific">Catharanthus roseus</name>
    <name type="common">Madagascar periwinkle</name>
    <name type="synonym">Vinca rosea</name>
    <dbReference type="NCBI Taxonomy" id="4058"/>
    <lineage>
        <taxon>Eukaryota</taxon>
        <taxon>Viridiplantae</taxon>
        <taxon>Streptophyta</taxon>
        <taxon>Embryophyta</taxon>
        <taxon>Tracheophyta</taxon>
        <taxon>Spermatophyta</taxon>
        <taxon>Magnoliopsida</taxon>
        <taxon>eudicotyledons</taxon>
        <taxon>Gunneridae</taxon>
        <taxon>Pentapetalae</taxon>
        <taxon>asterids</taxon>
        <taxon>lamiids</taxon>
        <taxon>Gentianales</taxon>
        <taxon>Apocynaceae</taxon>
        <taxon>Rauvolfioideae</taxon>
        <taxon>Vinceae</taxon>
        <taxon>Catharanthinae</taxon>
        <taxon>Catharanthus</taxon>
    </lineage>
</organism>
<evidence type="ECO:0000313" key="1">
    <source>
        <dbReference type="EMBL" id="KAI5674741.1"/>
    </source>
</evidence>
<accession>A0ACC0BQ92</accession>
<proteinExistence type="predicted"/>
<dbReference type="Proteomes" id="UP001060085">
    <property type="component" value="Linkage Group LG03"/>
</dbReference>
<protein>
    <submittedName>
        <fullName evidence="1">Uncharacterized protein</fullName>
    </submittedName>
</protein>
<dbReference type="EMBL" id="CM044703">
    <property type="protein sequence ID" value="KAI5674741.1"/>
    <property type="molecule type" value="Genomic_DNA"/>
</dbReference>
<keyword evidence="2" id="KW-1185">Reference proteome</keyword>
<name>A0ACC0BQ92_CATRO</name>